<proteinExistence type="predicted"/>
<protein>
    <recommendedName>
        <fullName evidence="5">Transmembrane protein</fullName>
    </recommendedName>
</protein>
<comment type="caution">
    <text evidence="3">The sequence shown here is derived from an EMBL/GenBank/DDBJ whole genome shotgun (WGS) entry which is preliminary data.</text>
</comment>
<keyword evidence="2" id="KW-0812">Transmembrane</keyword>
<feature type="transmembrane region" description="Helical" evidence="2">
    <location>
        <begin position="150"/>
        <end position="171"/>
    </location>
</feature>
<organism evidence="3 4">
    <name type="scientific">Periconia digitata</name>
    <dbReference type="NCBI Taxonomy" id="1303443"/>
    <lineage>
        <taxon>Eukaryota</taxon>
        <taxon>Fungi</taxon>
        <taxon>Dikarya</taxon>
        <taxon>Ascomycota</taxon>
        <taxon>Pezizomycotina</taxon>
        <taxon>Dothideomycetes</taxon>
        <taxon>Pleosporomycetidae</taxon>
        <taxon>Pleosporales</taxon>
        <taxon>Massarineae</taxon>
        <taxon>Periconiaceae</taxon>
        <taxon>Periconia</taxon>
    </lineage>
</organism>
<reference evidence="3" key="1">
    <citation type="submission" date="2023-01" db="EMBL/GenBank/DDBJ databases">
        <authorList>
            <person name="Van Ghelder C."/>
            <person name="Rancurel C."/>
        </authorList>
    </citation>
    <scope>NUCLEOTIDE SEQUENCE</scope>
    <source>
        <strain evidence="3">CNCM I-4278</strain>
    </source>
</reference>
<name>A0A9W4UH78_9PLEO</name>
<feature type="region of interest" description="Disordered" evidence="1">
    <location>
        <begin position="1"/>
        <end position="44"/>
    </location>
</feature>
<gene>
    <name evidence="3" type="ORF">PDIGIT_LOCUS7895</name>
</gene>
<keyword evidence="2" id="KW-0472">Membrane</keyword>
<dbReference type="EMBL" id="CAOQHR010000005">
    <property type="protein sequence ID" value="CAI6334826.1"/>
    <property type="molecule type" value="Genomic_DNA"/>
</dbReference>
<keyword evidence="4" id="KW-1185">Reference proteome</keyword>
<dbReference type="AlphaFoldDB" id="A0A9W4UH78"/>
<feature type="transmembrane region" description="Helical" evidence="2">
    <location>
        <begin position="118"/>
        <end position="138"/>
    </location>
</feature>
<accession>A0A9W4UH78</accession>
<evidence type="ECO:0000256" key="1">
    <source>
        <dbReference type="SAM" id="MobiDB-lite"/>
    </source>
</evidence>
<evidence type="ECO:0000313" key="3">
    <source>
        <dbReference type="EMBL" id="CAI6334826.1"/>
    </source>
</evidence>
<evidence type="ECO:0000313" key="4">
    <source>
        <dbReference type="Proteomes" id="UP001152607"/>
    </source>
</evidence>
<keyword evidence="2" id="KW-1133">Transmembrane helix</keyword>
<dbReference type="Proteomes" id="UP001152607">
    <property type="component" value="Unassembled WGS sequence"/>
</dbReference>
<evidence type="ECO:0000256" key="2">
    <source>
        <dbReference type="SAM" id="Phobius"/>
    </source>
</evidence>
<sequence>MRRPKIMPTRSSQSDITDDPHSIPLVPIRRQPRDEPPPMPVRRPENNILGDLPPAYAHFSAPENETDIRRLYAAAQRDIQATSQPLPPTTTPQAAPHQMATYQAVDVSRESPPAWTPWVLVSLIVLYICLTAALFAVAENLAVTRGDPNYRYIHLIPMSMILTPFVIAVLVD</sequence>
<evidence type="ECO:0008006" key="5">
    <source>
        <dbReference type="Google" id="ProtNLM"/>
    </source>
</evidence>